<gene>
    <name evidence="3" type="ORF">MNBD_GAMMA12-3931</name>
</gene>
<dbReference type="Pfam" id="PF01627">
    <property type="entry name" value="Hpt"/>
    <property type="match status" value="1"/>
</dbReference>
<evidence type="ECO:0008006" key="4">
    <source>
        <dbReference type="Google" id="ProtNLM"/>
    </source>
</evidence>
<evidence type="ECO:0000259" key="1">
    <source>
        <dbReference type="PROSITE" id="PS50110"/>
    </source>
</evidence>
<dbReference type="InterPro" id="IPR036641">
    <property type="entry name" value="HPT_dom_sf"/>
</dbReference>
<accession>A0A3B0ZDN0</accession>
<dbReference type="GO" id="GO:0000160">
    <property type="term" value="P:phosphorelay signal transduction system"/>
    <property type="evidence" value="ECO:0007669"/>
    <property type="project" value="InterPro"/>
</dbReference>
<organism evidence="3">
    <name type="scientific">hydrothermal vent metagenome</name>
    <dbReference type="NCBI Taxonomy" id="652676"/>
    <lineage>
        <taxon>unclassified sequences</taxon>
        <taxon>metagenomes</taxon>
        <taxon>ecological metagenomes</taxon>
    </lineage>
</organism>
<dbReference type="InterPro" id="IPR001789">
    <property type="entry name" value="Sig_transdc_resp-reg_receiver"/>
</dbReference>
<reference evidence="3" key="1">
    <citation type="submission" date="2018-06" db="EMBL/GenBank/DDBJ databases">
        <authorList>
            <person name="Zhirakovskaya E."/>
        </authorList>
    </citation>
    <scope>NUCLEOTIDE SEQUENCE</scope>
</reference>
<feature type="domain" description="HPt" evidence="2">
    <location>
        <begin position="13"/>
        <end position="119"/>
    </location>
</feature>
<dbReference type="SUPFAM" id="SSF47226">
    <property type="entry name" value="Histidine-containing phosphotransfer domain, HPT domain"/>
    <property type="match status" value="1"/>
</dbReference>
<dbReference type="CDD" id="cd00088">
    <property type="entry name" value="HPT"/>
    <property type="match status" value="1"/>
</dbReference>
<protein>
    <recommendedName>
        <fullName evidence="4">HPt domain-containing protein</fullName>
    </recommendedName>
</protein>
<sequence>MSSGEYSADMEQTKQLLDNVKIAFLESLPEKCSEQEILVLALNGIEEPEFTDIYDELYRGVHSLKGSAGTYGIPVISTVCHHLEDYIEGLNGQVSNVDDDFITQCLGYLDLIRKAAKEATTDNPDFSFVTDKLASLLNQASAVLKPVLVIESSSAVAMLYKDTLSKFPLDITIVNDGIEALQLLLHKHFYFIITGKALKSLNGSAVISALRASESANSKIKTVMISSATNIKFCLGSKPDFLIKRDEDMLEKLIKVVSTIIKKN</sequence>
<evidence type="ECO:0000259" key="2">
    <source>
        <dbReference type="PROSITE" id="PS50894"/>
    </source>
</evidence>
<dbReference type="Gene3D" id="3.40.50.2300">
    <property type="match status" value="1"/>
</dbReference>
<evidence type="ECO:0000313" key="3">
    <source>
        <dbReference type="EMBL" id="VAW78806.1"/>
    </source>
</evidence>
<dbReference type="PROSITE" id="PS50110">
    <property type="entry name" value="RESPONSE_REGULATORY"/>
    <property type="match status" value="1"/>
</dbReference>
<dbReference type="Gene3D" id="1.20.120.160">
    <property type="entry name" value="HPT domain"/>
    <property type="match status" value="1"/>
</dbReference>
<feature type="domain" description="Response regulatory" evidence="1">
    <location>
        <begin position="146"/>
        <end position="260"/>
    </location>
</feature>
<dbReference type="AlphaFoldDB" id="A0A3B0ZDN0"/>
<dbReference type="InterPro" id="IPR011006">
    <property type="entry name" value="CheY-like_superfamily"/>
</dbReference>
<dbReference type="PROSITE" id="PS50894">
    <property type="entry name" value="HPT"/>
    <property type="match status" value="1"/>
</dbReference>
<proteinExistence type="predicted"/>
<dbReference type="InterPro" id="IPR008207">
    <property type="entry name" value="Sig_transdc_His_kin_Hpt_dom"/>
</dbReference>
<name>A0A3B0ZDN0_9ZZZZ</name>
<dbReference type="EMBL" id="UOFL01000163">
    <property type="protein sequence ID" value="VAW78806.1"/>
    <property type="molecule type" value="Genomic_DNA"/>
</dbReference>
<dbReference type="SUPFAM" id="SSF52172">
    <property type="entry name" value="CheY-like"/>
    <property type="match status" value="1"/>
</dbReference>